<evidence type="ECO:0000256" key="3">
    <source>
        <dbReference type="ARBA" id="ARBA00022777"/>
    </source>
</evidence>
<name>A0A517YMJ6_9BACT</name>
<dbReference type="OrthoDB" id="240423at2"/>
<dbReference type="EC" id="2.7.11.1" evidence="8"/>
<dbReference type="EMBL" id="CP036274">
    <property type="protein sequence ID" value="QDU31445.1"/>
    <property type="molecule type" value="Genomic_DNA"/>
</dbReference>
<dbReference type="InterPro" id="IPR000719">
    <property type="entry name" value="Prot_kinase_dom"/>
</dbReference>
<dbReference type="SUPFAM" id="SSF56112">
    <property type="entry name" value="Protein kinase-like (PK-like)"/>
    <property type="match status" value="1"/>
</dbReference>
<keyword evidence="2 5" id="KW-0547">Nucleotide-binding</keyword>
<gene>
    <name evidence="8" type="primary">prkC_20</name>
    <name evidence="8" type="ORF">ETAA8_66030</name>
</gene>
<feature type="binding site" evidence="5">
    <location>
        <position position="105"/>
    </location>
    <ligand>
        <name>ATP</name>
        <dbReference type="ChEBI" id="CHEBI:30616"/>
    </ligand>
</feature>
<dbReference type="Gene3D" id="3.30.200.20">
    <property type="entry name" value="Phosphorylase Kinase, domain 1"/>
    <property type="match status" value="1"/>
</dbReference>
<keyword evidence="1 8" id="KW-0808">Transferase</keyword>
<dbReference type="PANTHER" id="PTHR43289">
    <property type="entry name" value="MITOGEN-ACTIVATED PROTEIN KINASE KINASE KINASE 20-RELATED"/>
    <property type="match status" value="1"/>
</dbReference>
<dbReference type="PANTHER" id="PTHR43289:SF6">
    <property type="entry name" value="SERINE_THREONINE-PROTEIN KINASE NEKL-3"/>
    <property type="match status" value="1"/>
</dbReference>
<dbReference type="GO" id="GO:0004674">
    <property type="term" value="F:protein serine/threonine kinase activity"/>
    <property type="evidence" value="ECO:0007669"/>
    <property type="project" value="UniProtKB-EC"/>
</dbReference>
<dbReference type="InterPro" id="IPR017441">
    <property type="entry name" value="Protein_kinase_ATP_BS"/>
</dbReference>
<feature type="domain" description="Protein kinase" evidence="7">
    <location>
        <begin position="76"/>
        <end position="350"/>
    </location>
</feature>
<evidence type="ECO:0000256" key="6">
    <source>
        <dbReference type="SAM" id="MobiDB-lite"/>
    </source>
</evidence>
<dbReference type="CDD" id="cd14014">
    <property type="entry name" value="STKc_PknB_like"/>
    <property type="match status" value="1"/>
</dbReference>
<dbReference type="AlphaFoldDB" id="A0A517YMJ6"/>
<keyword evidence="3 8" id="KW-0418">Kinase</keyword>
<dbReference type="PROSITE" id="PS50011">
    <property type="entry name" value="PROTEIN_KINASE_DOM"/>
    <property type="match status" value="1"/>
</dbReference>
<dbReference type="Pfam" id="PF00069">
    <property type="entry name" value="Pkinase"/>
    <property type="match status" value="1"/>
</dbReference>
<sequence length="643" mass="70920">MSSGTSSSAIPKRREFLTVAEELSVLNAPTIAMLRDQSASQGIPPIQLALQKALITPTQLDIIETMCRPFEIVPGYEVRGVIGQGGMGVVFRARQLSLDRDVAIKLVPLHQLSGDVAVKRFEVEAQVLARLAHPHIVTAFDFGKHEGRLYFVMEVVEGEDADHFIRRNGCFDESTAWHILRQAASGLSHAQQAGVVHRDVKPANILLLKPPAGYPLPAGVPMAKLGDFGLAWLTTAADERTRLTSTNVTLGSPHYMAPEQLSGEAVDFRADIYSLGATAFHLLSGLPPLSGIELTRLLSLKLQGKSESLRTTRPDISPTSAELVDRLMAYDPKKRPQDYGTLIDEIDELIGQQSLTGSRRILASTQISTVPITSKPDPNRTTRQSVRPVDHDSPTLEIPAAHPRFSRRWWYAAIAVVVMLAASGAAAIRYFNLPGAPDLVPGGMFSELSFEGSSYQEWKRPFGSLWVPARNKDGEEVLEGDGTVVRNFSDLAKATPGGLQNYRLEMVVELHDASAIEVHFDFPPKDDSGRPASKENRRVVLRVSREGSQLGTKTGDQQGWHPLSPLVKLNKTRNNKHELSLERHTHGWYAFVDDKIVGFAFAREGRDEHEFRLITEDGSAWFSDFFVLELRKPSDNSPPSSNK</sequence>
<evidence type="ECO:0000256" key="5">
    <source>
        <dbReference type="PROSITE-ProRule" id="PRU10141"/>
    </source>
</evidence>
<protein>
    <submittedName>
        <fullName evidence="8">Serine/threonine-protein kinase PrkC</fullName>
        <ecNumber evidence="8">2.7.11.1</ecNumber>
    </submittedName>
</protein>
<evidence type="ECO:0000256" key="4">
    <source>
        <dbReference type="ARBA" id="ARBA00022840"/>
    </source>
</evidence>
<proteinExistence type="predicted"/>
<feature type="region of interest" description="Disordered" evidence="6">
    <location>
        <begin position="370"/>
        <end position="395"/>
    </location>
</feature>
<keyword evidence="4 5" id="KW-0067">ATP-binding</keyword>
<accession>A0A517YMJ6</accession>
<organism evidence="8 9">
    <name type="scientific">Anatilimnocola aggregata</name>
    <dbReference type="NCBI Taxonomy" id="2528021"/>
    <lineage>
        <taxon>Bacteria</taxon>
        <taxon>Pseudomonadati</taxon>
        <taxon>Planctomycetota</taxon>
        <taxon>Planctomycetia</taxon>
        <taxon>Pirellulales</taxon>
        <taxon>Pirellulaceae</taxon>
        <taxon>Anatilimnocola</taxon>
    </lineage>
</organism>
<dbReference type="PROSITE" id="PS00107">
    <property type="entry name" value="PROTEIN_KINASE_ATP"/>
    <property type="match status" value="1"/>
</dbReference>
<evidence type="ECO:0000313" key="9">
    <source>
        <dbReference type="Proteomes" id="UP000315017"/>
    </source>
</evidence>
<dbReference type="GO" id="GO:0005524">
    <property type="term" value="F:ATP binding"/>
    <property type="evidence" value="ECO:0007669"/>
    <property type="project" value="UniProtKB-UniRule"/>
</dbReference>
<evidence type="ECO:0000313" key="8">
    <source>
        <dbReference type="EMBL" id="QDU31445.1"/>
    </source>
</evidence>
<dbReference type="RefSeq" id="WP_145098589.1">
    <property type="nucleotide sequence ID" value="NZ_CP036274.1"/>
</dbReference>
<keyword evidence="9" id="KW-1185">Reference proteome</keyword>
<evidence type="ECO:0000256" key="2">
    <source>
        <dbReference type="ARBA" id="ARBA00022741"/>
    </source>
</evidence>
<dbReference type="PROSITE" id="PS00108">
    <property type="entry name" value="PROTEIN_KINASE_ST"/>
    <property type="match status" value="1"/>
</dbReference>
<dbReference type="KEGG" id="aagg:ETAA8_66030"/>
<dbReference type="SMART" id="SM00220">
    <property type="entry name" value="S_TKc"/>
    <property type="match status" value="1"/>
</dbReference>
<dbReference type="InterPro" id="IPR008271">
    <property type="entry name" value="Ser/Thr_kinase_AS"/>
</dbReference>
<dbReference type="InterPro" id="IPR011009">
    <property type="entry name" value="Kinase-like_dom_sf"/>
</dbReference>
<reference evidence="8 9" key="1">
    <citation type="submission" date="2019-02" db="EMBL/GenBank/DDBJ databases">
        <title>Deep-cultivation of Planctomycetes and their phenomic and genomic characterization uncovers novel biology.</title>
        <authorList>
            <person name="Wiegand S."/>
            <person name="Jogler M."/>
            <person name="Boedeker C."/>
            <person name="Pinto D."/>
            <person name="Vollmers J."/>
            <person name="Rivas-Marin E."/>
            <person name="Kohn T."/>
            <person name="Peeters S.H."/>
            <person name="Heuer A."/>
            <person name="Rast P."/>
            <person name="Oberbeckmann S."/>
            <person name="Bunk B."/>
            <person name="Jeske O."/>
            <person name="Meyerdierks A."/>
            <person name="Storesund J.E."/>
            <person name="Kallscheuer N."/>
            <person name="Luecker S."/>
            <person name="Lage O.M."/>
            <person name="Pohl T."/>
            <person name="Merkel B.J."/>
            <person name="Hornburger P."/>
            <person name="Mueller R.-W."/>
            <person name="Bruemmer F."/>
            <person name="Labrenz M."/>
            <person name="Spormann A.M."/>
            <person name="Op den Camp H."/>
            <person name="Overmann J."/>
            <person name="Amann R."/>
            <person name="Jetten M.S.M."/>
            <person name="Mascher T."/>
            <person name="Medema M.H."/>
            <person name="Devos D.P."/>
            <person name="Kaster A.-K."/>
            <person name="Ovreas L."/>
            <person name="Rohde M."/>
            <person name="Galperin M.Y."/>
            <person name="Jogler C."/>
        </authorList>
    </citation>
    <scope>NUCLEOTIDE SEQUENCE [LARGE SCALE GENOMIC DNA]</scope>
    <source>
        <strain evidence="8 9">ETA_A8</strain>
    </source>
</reference>
<evidence type="ECO:0000256" key="1">
    <source>
        <dbReference type="ARBA" id="ARBA00022679"/>
    </source>
</evidence>
<dbReference type="Proteomes" id="UP000315017">
    <property type="component" value="Chromosome"/>
</dbReference>
<dbReference type="Gene3D" id="1.10.510.10">
    <property type="entry name" value="Transferase(Phosphotransferase) domain 1"/>
    <property type="match status" value="1"/>
</dbReference>
<evidence type="ECO:0000259" key="7">
    <source>
        <dbReference type="PROSITE" id="PS50011"/>
    </source>
</evidence>